<evidence type="ECO:0008006" key="3">
    <source>
        <dbReference type="Google" id="ProtNLM"/>
    </source>
</evidence>
<gene>
    <name evidence="1" type="ORF">U9M48_017097</name>
</gene>
<evidence type="ECO:0000313" key="2">
    <source>
        <dbReference type="Proteomes" id="UP001341281"/>
    </source>
</evidence>
<dbReference type="Pfam" id="PF04827">
    <property type="entry name" value="Plant_tran"/>
    <property type="match status" value="1"/>
</dbReference>
<protein>
    <recommendedName>
        <fullName evidence="3">Transposase</fullName>
    </recommendedName>
</protein>
<reference evidence="1 2" key="1">
    <citation type="submission" date="2024-02" db="EMBL/GenBank/DDBJ databases">
        <title>High-quality chromosome-scale genome assembly of Pensacola bahiagrass (Paspalum notatum Flugge var. saurae).</title>
        <authorList>
            <person name="Vega J.M."/>
            <person name="Podio M."/>
            <person name="Orjuela J."/>
            <person name="Siena L.A."/>
            <person name="Pessino S.C."/>
            <person name="Combes M.C."/>
            <person name="Mariac C."/>
            <person name="Albertini E."/>
            <person name="Pupilli F."/>
            <person name="Ortiz J.P.A."/>
            <person name="Leblanc O."/>
        </authorList>
    </citation>
    <scope>NUCLEOTIDE SEQUENCE [LARGE SCALE GENOMIC DNA]</scope>
    <source>
        <strain evidence="1">R1</strain>
        <tissue evidence="1">Leaf</tissue>
    </source>
</reference>
<sequence>MVDSVWEHGQKYKGGFIYKYCRETKSGGGATRFKKHLAQRGHDVKDRPSVPPEVKTFFIEQLNRNKARASVRAREKLLRDAAARAPHIDLDPKEEVGQGQYDEDAVLQATLRQSREKYDFIQCAKPHYDRGGGSGSGSRAGGSGVRGSGVRGSGVAVSMCNCHSNHLVSRIARIRMRDHRKRDTRRSEQCRFRMRKPLFYKIEQALLRYNPKYWEQGIDALGKPGHTTKQKMTAALRMLCYGKSADSLDAELGMSGPAILEALRHFTHDIVHVFGPQYMRKPNENDLKRMLEVAEARGFPGMLGSLDCMHWVWEACLAGWNGQYRGHQHEATMILEAVAGPDRWIWHCFFGTPGSCNDINVLHRSPLFDDLVSGKAPNVEFTVNGNTYHMGYYLGDGIYPEWATIVKGIPVPLDDKQKVFSKKVASYRKDVECAFGILQKKFAIVKGPSRNWNADEMRYIMETCVILHNITIEDERGHEHTLGHDYEKGSRVHQLPHHDPTFNSIIEQRRRIQDKAAHRQLQLDLMEHVYAKFGRRG</sequence>
<dbReference type="PANTHER" id="PTHR47150:SF6">
    <property type="entry name" value="OS01G0872900 PROTEIN"/>
    <property type="match status" value="1"/>
</dbReference>
<evidence type="ECO:0000313" key="1">
    <source>
        <dbReference type="EMBL" id="WVZ68116.1"/>
    </source>
</evidence>
<name>A0AAQ3T7W4_PASNO</name>
<keyword evidence="2" id="KW-1185">Reference proteome</keyword>
<dbReference type="EMBL" id="CP144748">
    <property type="protein sequence ID" value="WVZ68116.1"/>
    <property type="molecule type" value="Genomic_DNA"/>
</dbReference>
<dbReference type="PANTHER" id="PTHR47150">
    <property type="entry name" value="OS12G0169200 PROTEIN"/>
    <property type="match status" value="1"/>
</dbReference>
<dbReference type="Proteomes" id="UP001341281">
    <property type="component" value="Chromosome 04"/>
</dbReference>
<organism evidence="1 2">
    <name type="scientific">Paspalum notatum var. saurae</name>
    <dbReference type="NCBI Taxonomy" id="547442"/>
    <lineage>
        <taxon>Eukaryota</taxon>
        <taxon>Viridiplantae</taxon>
        <taxon>Streptophyta</taxon>
        <taxon>Embryophyta</taxon>
        <taxon>Tracheophyta</taxon>
        <taxon>Spermatophyta</taxon>
        <taxon>Magnoliopsida</taxon>
        <taxon>Liliopsida</taxon>
        <taxon>Poales</taxon>
        <taxon>Poaceae</taxon>
        <taxon>PACMAD clade</taxon>
        <taxon>Panicoideae</taxon>
        <taxon>Andropogonodae</taxon>
        <taxon>Paspaleae</taxon>
        <taxon>Paspalinae</taxon>
        <taxon>Paspalum</taxon>
    </lineage>
</organism>
<accession>A0AAQ3T7W4</accession>
<dbReference type="AlphaFoldDB" id="A0AAQ3T7W4"/>
<proteinExistence type="predicted"/>
<dbReference type="InterPro" id="IPR006912">
    <property type="entry name" value="Harbinger_derived_prot"/>
</dbReference>